<keyword evidence="1" id="KW-0614">Plasmid</keyword>
<name>F8KUG4_HELBC</name>
<dbReference type="KEGG" id="hbi:HBZC1_p0190"/>
<dbReference type="Proteomes" id="UP000008387">
    <property type="component" value="Plasmid phbz1"/>
</dbReference>
<evidence type="ECO:0000313" key="2">
    <source>
        <dbReference type="Proteomes" id="UP000008387"/>
    </source>
</evidence>
<dbReference type="HOGENOM" id="CLU_3099510_0_0_7"/>
<gene>
    <name evidence="1" type="ordered locus">HBZC1_p0190</name>
</gene>
<geneLocation type="plasmid" evidence="1 2">
    <name>phbz1</name>
</geneLocation>
<proteinExistence type="predicted"/>
<keyword evidence="2" id="KW-1185">Reference proteome</keyword>
<sequence>MIYKISETLAKLSIFPCSYFVVYPPQSLSTPKPCLILPTPNLALYELLKAL</sequence>
<accession>F8KUG4</accession>
<protein>
    <submittedName>
        <fullName evidence="1">Uncharacterized protein</fullName>
    </submittedName>
</protein>
<reference evidence="1 2" key="1">
    <citation type="journal article" date="2011" name="J. Bacteriol.">
        <title>Genome sequence of Helicobacter bizzozeronii strain CIII-1, an isolate from human gastric mucosa.</title>
        <authorList>
            <person name="Schott T."/>
            <person name="Rossi M."/>
            <person name="Hanninen M.L."/>
        </authorList>
    </citation>
    <scope>NUCLEOTIDE SEQUENCE [LARGE SCALE GENOMIC DNA]</scope>
    <source>
        <strain evidence="1 2">CIII-1</strain>
    </source>
</reference>
<dbReference type="EMBL" id="FR871758">
    <property type="protein sequence ID" value="CCB80899.1"/>
    <property type="molecule type" value="Genomic_DNA"/>
</dbReference>
<dbReference type="AlphaFoldDB" id="F8KUG4"/>
<evidence type="ECO:0000313" key="1">
    <source>
        <dbReference type="EMBL" id="CCB80899.1"/>
    </source>
</evidence>
<organism evidence="1 2">
    <name type="scientific">Helicobacter bizzozeronii (strain CIII-1)</name>
    <dbReference type="NCBI Taxonomy" id="1002804"/>
    <lineage>
        <taxon>Bacteria</taxon>
        <taxon>Pseudomonadati</taxon>
        <taxon>Campylobacterota</taxon>
        <taxon>Epsilonproteobacteria</taxon>
        <taxon>Campylobacterales</taxon>
        <taxon>Helicobacteraceae</taxon>
        <taxon>Helicobacter</taxon>
    </lineage>
</organism>